<evidence type="ECO:0000313" key="8">
    <source>
        <dbReference type="Proteomes" id="UP000593910"/>
    </source>
</evidence>
<organism evidence="7 8">
    <name type="scientific">Sulfurimonas marina</name>
    <dbReference type="NCBI Taxonomy" id="2590551"/>
    <lineage>
        <taxon>Bacteria</taxon>
        <taxon>Pseudomonadati</taxon>
        <taxon>Campylobacterota</taxon>
        <taxon>Epsilonproteobacteria</taxon>
        <taxon>Campylobacterales</taxon>
        <taxon>Sulfurimonadaceae</taxon>
        <taxon>Sulfurimonas</taxon>
    </lineage>
</organism>
<evidence type="ECO:0000259" key="6">
    <source>
        <dbReference type="SMART" id="SM00563"/>
    </source>
</evidence>
<dbReference type="SMART" id="SM00563">
    <property type="entry name" value="PlsC"/>
    <property type="match status" value="1"/>
</dbReference>
<dbReference type="KEGG" id="smax:FJR03_09780"/>
<keyword evidence="3 7" id="KW-0808">Transferase</keyword>
<dbReference type="RefSeq" id="WP_193113330.1">
    <property type="nucleotide sequence ID" value="NZ_CP041165.1"/>
</dbReference>
<dbReference type="InterPro" id="IPR002123">
    <property type="entry name" value="Plipid/glycerol_acylTrfase"/>
</dbReference>
<comment type="pathway">
    <text evidence="1">Lipid metabolism.</text>
</comment>
<dbReference type="Proteomes" id="UP000593910">
    <property type="component" value="Chromosome"/>
</dbReference>
<dbReference type="InterPro" id="IPR052351">
    <property type="entry name" value="Ornithine_N-alpha-AT"/>
</dbReference>
<dbReference type="Pfam" id="PF13444">
    <property type="entry name" value="Acetyltransf_5"/>
    <property type="match status" value="1"/>
</dbReference>
<reference evidence="7 8" key="1">
    <citation type="submission" date="2019-06" db="EMBL/GenBank/DDBJ databases">
        <title>Sulfurimonas gotlandica sp. nov., a chemoautotrophic and psychrotolerant epsilonproteobacterium isolated from a pelagic redoxcline, and an emended description of the genus Sulfurimonas.</title>
        <authorList>
            <person name="Wang S."/>
            <person name="Jiang L."/>
            <person name="Shao Z."/>
        </authorList>
    </citation>
    <scope>NUCLEOTIDE SEQUENCE [LARGE SCALE GENOMIC DNA]</scope>
    <source>
        <strain evidence="7 8">B2</strain>
    </source>
</reference>
<dbReference type="SUPFAM" id="SSF69593">
    <property type="entry name" value="Glycerol-3-phosphate (1)-acyltransferase"/>
    <property type="match status" value="1"/>
</dbReference>
<dbReference type="InterPro" id="IPR016181">
    <property type="entry name" value="Acyl_CoA_acyltransferase"/>
</dbReference>
<dbReference type="PANTHER" id="PTHR37323">
    <property type="entry name" value="GCN5-RELATED N-ACETYLTRANSFERASE"/>
    <property type="match status" value="1"/>
</dbReference>
<protein>
    <submittedName>
        <fullName evidence="7">GNAT family N-acetyltransferase</fullName>
    </submittedName>
</protein>
<gene>
    <name evidence="7" type="ORF">FJR03_09780</name>
</gene>
<feature type="domain" description="Phospholipid/glycerol acyltransferase" evidence="6">
    <location>
        <begin position="81"/>
        <end position="198"/>
    </location>
</feature>
<evidence type="ECO:0000256" key="2">
    <source>
        <dbReference type="ARBA" id="ARBA00022516"/>
    </source>
</evidence>
<dbReference type="AlphaFoldDB" id="A0A7M1AX44"/>
<dbReference type="EMBL" id="CP041165">
    <property type="protein sequence ID" value="QOP42010.1"/>
    <property type="molecule type" value="Genomic_DNA"/>
</dbReference>
<evidence type="ECO:0000256" key="5">
    <source>
        <dbReference type="ARBA" id="ARBA00023315"/>
    </source>
</evidence>
<dbReference type="SUPFAM" id="SSF55729">
    <property type="entry name" value="Acyl-CoA N-acyltransferases (Nat)"/>
    <property type="match status" value="1"/>
</dbReference>
<evidence type="ECO:0000256" key="3">
    <source>
        <dbReference type="ARBA" id="ARBA00022679"/>
    </source>
</evidence>
<dbReference type="Gene3D" id="3.40.630.30">
    <property type="match status" value="1"/>
</dbReference>
<evidence type="ECO:0000313" key="7">
    <source>
        <dbReference type="EMBL" id="QOP42010.1"/>
    </source>
</evidence>
<keyword evidence="2" id="KW-0444">Lipid biosynthesis</keyword>
<dbReference type="PANTHER" id="PTHR37323:SF1">
    <property type="entry name" value="L-ORNITHINE N(ALPHA)-ACYLTRANSFERASE"/>
    <property type="match status" value="1"/>
</dbReference>
<dbReference type="GO" id="GO:0006629">
    <property type="term" value="P:lipid metabolic process"/>
    <property type="evidence" value="ECO:0007669"/>
    <property type="project" value="UniProtKB-KW"/>
</dbReference>
<name>A0A7M1AX44_9BACT</name>
<evidence type="ECO:0000256" key="1">
    <source>
        <dbReference type="ARBA" id="ARBA00005189"/>
    </source>
</evidence>
<accession>A0A7M1AX44</accession>
<dbReference type="GO" id="GO:0016746">
    <property type="term" value="F:acyltransferase activity"/>
    <property type="evidence" value="ECO:0007669"/>
    <property type="project" value="UniProtKB-KW"/>
</dbReference>
<dbReference type="InterPro" id="IPR045746">
    <property type="entry name" value="ACT14924-like_Acyltransf_dom"/>
</dbReference>
<keyword evidence="5" id="KW-0012">Acyltransferase</keyword>
<keyword evidence="8" id="KW-1185">Reference proteome</keyword>
<proteinExistence type="predicted"/>
<sequence>MLDVEQTILKKYPKLKNSKLLKSAVTKFADSLIHQDEINKFMKKNTHLGSYEFIDEVLEYFNFKFFVNDNEIENIPSSGRVVIIANHPLGALDALSLIKLVSKVRKDIKVIANDFLEIFENIKPILINIDVFTAKQKKESIAKVYETLENEGVIIIFPSGEVSRATPTGIKDKKWKKGFLKFAHRSHSPILPIYIGGKNSKTFYSISTLNKKLSTALLPNEMFKQKNNTIEMVIGELIPSENIMPKGIEQSQLIDLYKKHLYGLKSKKHYFQTQKAIAHPEDTKAIKKELKNSQLLGKTKDGKFIYLYSSEDKNSIVINEIGRLREISFRKVGEGINKKRDIDKYDRYYKHIILWDDEDLEIVGAYRIAECSNIIQTLGVDALYTSTLFNYNDSFYPYLDDAIELGRSFVQPKYWGSRALDYLWYGIGAYLKNNPQIRYMYGPVTLSASLPKIAKDMILYFYDKNFGDKEHLVTSKIPYNFKSDKDLTKKLKSEFSSDEYKENFKALKNSLSSIGASVPTLYKQYSELCEDGGIRFCAYNIDPDFSDCIDSFIVVSIDKIKKKQKERYFATQES</sequence>
<dbReference type="Pfam" id="PF19576">
    <property type="entry name" value="Acyltransf_2"/>
    <property type="match status" value="1"/>
</dbReference>
<evidence type="ECO:0000256" key="4">
    <source>
        <dbReference type="ARBA" id="ARBA00023098"/>
    </source>
</evidence>
<keyword evidence="4" id="KW-0443">Lipid metabolism</keyword>